<dbReference type="GeneID" id="85498605"/>
<keyword evidence="3" id="KW-1185">Reference proteome</keyword>
<protein>
    <recommendedName>
        <fullName evidence="4">F-box domain-containing protein</fullName>
    </recommendedName>
</protein>
<reference evidence="2" key="1">
    <citation type="journal article" date="2023" name="BMC Genomics">
        <title>Chromosome-level genome assemblies of Cutaneotrichosporon spp. (Trichosporonales, Basidiomycota) reveal imbalanced evolution between nucleotide sequences and chromosome synteny.</title>
        <authorList>
            <person name="Kobayashi Y."/>
            <person name="Kayamori A."/>
            <person name="Aoki K."/>
            <person name="Shiwa Y."/>
            <person name="Matsutani M."/>
            <person name="Fujita N."/>
            <person name="Sugita T."/>
            <person name="Iwasaki W."/>
            <person name="Tanaka N."/>
            <person name="Takashima M."/>
        </authorList>
    </citation>
    <scope>NUCLEOTIDE SEQUENCE</scope>
    <source>
        <strain evidence="2">HIS019</strain>
    </source>
</reference>
<gene>
    <name evidence="2" type="ORF">CcaverHIS019_0703160</name>
</gene>
<dbReference type="AlphaFoldDB" id="A0AA48LA61"/>
<evidence type="ECO:0000313" key="2">
    <source>
        <dbReference type="EMBL" id="BEI94735.1"/>
    </source>
</evidence>
<dbReference type="KEGG" id="ccac:CcaHIS019_0703160"/>
<organism evidence="2 3">
    <name type="scientific">Cutaneotrichosporon cavernicola</name>
    <dbReference type="NCBI Taxonomy" id="279322"/>
    <lineage>
        <taxon>Eukaryota</taxon>
        <taxon>Fungi</taxon>
        <taxon>Dikarya</taxon>
        <taxon>Basidiomycota</taxon>
        <taxon>Agaricomycotina</taxon>
        <taxon>Tremellomycetes</taxon>
        <taxon>Trichosporonales</taxon>
        <taxon>Trichosporonaceae</taxon>
        <taxon>Cutaneotrichosporon</taxon>
    </lineage>
</organism>
<sequence length="491" mass="54771">MLHAVSPIQLTEGRGTRRSRPHSPPLDSSYRFPHPFPYFYQSSTPHPAQCTGCPWYHPAVEERDGLPEAKRRRLPADTRLHPAEPEPSTSAAVTRLSLDPRWYPGVFGVIASHLSRDTLLRLRLVSRDARDAADKILFSHVVVRRKCPGRDHPKMDLAVLLSPRGERLPLLAMDYSPFAPRPRMARGFKHIRTVDYPSNTVALPPTITRQLVSSVQMTRRLGWNYGALASESQVDVCRAPLRKSLPEALVAMRDVTKRQVMVVPWNEDSTGEAPYFSPRTFDFDDVTLNNVRRGGECVIIFRNETSASNVSVNSTPTSNESPLPADTGAIQPFLLPMYLLIASLIRSRYTIVGLEDLPRRLMKSCRDPAKEPCPEKRVASAYHLVAAAACACWNVVTLSREEQRTVEQLSGRLRLMTKVQYRAEVGAKQYALESFDTPVDGSAELELPMPGDCECGKPDCAHTDDKAGVQLEGDWGEIVRQVLMASAAAKR</sequence>
<dbReference type="RefSeq" id="XP_060460000.1">
    <property type="nucleotide sequence ID" value="XM_060603736.1"/>
</dbReference>
<accession>A0AA48LA61</accession>
<name>A0AA48LA61_9TREE</name>
<evidence type="ECO:0000256" key="1">
    <source>
        <dbReference type="SAM" id="MobiDB-lite"/>
    </source>
</evidence>
<evidence type="ECO:0000313" key="3">
    <source>
        <dbReference type="Proteomes" id="UP001233271"/>
    </source>
</evidence>
<evidence type="ECO:0008006" key="4">
    <source>
        <dbReference type="Google" id="ProtNLM"/>
    </source>
</evidence>
<dbReference type="Proteomes" id="UP001233271">
    <property type="component" value="Chromosome 7b"/>
</dbReference>
<feature type="region of interest" description="Disordered" evidence="1">
    <location>
        <begin position="1"/>
        <end position="29"/>
    </location>
</feature>
<dbReference type="EMBL" id="AP028219">
    <property type="protein sequence ID" value="BEI94735.1"/>
    <property type="molecule type" value="Genomic_DNA"/>
</dbReference>
<proteinExistence type="predicted"/>